<protein>
    <recommendedName>
        <fullName evidence="15">TIR domain-containing protein</fullName>
    </recommendedName>
</protein>
<name>A0A9Q1IZ16_SYNKA</name>
<dbReference type="InterPro" id="IPR003591">
    <property type="entry name" value="Leu-rich_rpt_typical-subtyp"/>
</dbReference>
<keyword evidence="8" id="KW-0391">Immunity</keyword>
<comment type="subcellular location">
    <subcellularLocation>
        <location evidence="1">Membrane</location>
        <topology evidence="1">Single-pass type I membrane protein</topology>
    </subcellularLocation>
</comment>
<comment type="similarity">
    <text evidence="2">Belongs to the Toll-like receptor family.</text>
</comment>
<dbReference type="PROSITE" id="PS50104">
    <property type="entry name" value="TIR"/>
    <property type="match status" value="1"/>
</dbReference>
<dbReference type="GO" id="GO:0005886">
    <property type="term" value="C:plasma membrane"/>
    <property type="evidence" value="ECO:0007669"/>
    <property type="project" value="TreeGrafter"/>
</dbReference>
<dbReference type="InterPro" id="IPR000157">
    <property type="entry name" value="TIR_dom"/>
</dbReference>
<dbReference type="InterPro" id="IPR032675">
    <property type="entry name" value="LRR_dom_sf"/>
</dbReference>
<organism evidence="16 17">
    <name type="scientific">Synaphobranchus kaupii</name>
    <name type="common">Kaup's arrowtooth eel</name>
    <dbReference type="NCBI Taxonomy" id="118154"/>
    <lineage>
        <taxon>Eukaryota</taxon>
        <taxon>Metazoa</taxon>
        <taxon>Chordata</taxon>
        <taxon>Craniata</taxon>
        <taxon>Vertebrata</taxon>
        <taxon>Euteleostomi</taxon>
        <taxon>Actinopterygii</taxon>
        <taxon>Neopterygii</taxon>
        <taxon>Teleostei</taxon>
        <taxon>Anguilliformes</taxon>
        <taxon>Synaphobranchidae</taxon>
        <taxon>Synaphobranchus</taxon>
    </lineage>
</organism>
<evidence type="ECO:0000256" key="1">
    <source>
        <dbReference type="ARBA" id="ARBA00004479"/>
    </source>
</evidence>
<dbReference type="SUPFAM" id="SSF52200">
    <property type="entry name" value="Toll/Interleukin receptor TIR domain"/>
    <property type="match status" value="1"/>
</dbReference>
<dbReference type="Gene3D" id="3.40.50.10140">
    <property type="entry name" value="Toll/interleukin-1 receptor homology (TIR) domain"/>
    <property type="match status" value="1"/>
</dbReference>
<dbReference type="InterPro" id="IPR035897">
    <property type="entry name" value="Toll_tir_struct_dom_sf"/>
</dbReference>
<evidence type="ECO:0000256" key="5">
    <source>
        <dbReference type="ARBA" id="ARBA00022692"/>
    </source>
</evidence>
<sequence length="509" mass="58638">MWDVQNRSFLRNVNRLNLSGIHISEEEMIKVFHSLNTSLINLRMYEMKLKIKTLLNEACQIPSVRVIRLKSNHFSSLDDHLFLPCSFVEELDVTANKIRYVSELAFKPLERVTTLRLGHNQMTVVPRAIRNLPVLETLDLSFNSISNISCSDFAHLVQLTELAINSQGHKGLRNLPSNLLEGLTSLRKLHAGNTNTETLHPDTFSRTPHLSYLDISKNVFTTLTAALFQNIPELTILIINKARLQSLDFLIHANLSSIQSLQMKQNELAVINETLIHSLPALTYLSLEENTFTCDCNNAWFIRWAKDDNHTQVVGAGGFTCNYPADLRGYKLLDLDTESCNVDVGFFYFISTTILVMLTLLGSIFYHFLRWQVVYAYYLFLAFLYNHKRKRTQKEPRDIVYDAFVSYNVRDEPWVLEKLMPELEDQQGWKLCLHHRDFEPGKPILDNIVEGIYSSRKTLCLISRDYLESEWCSREIQVASFRLFDEKKDVLILVFLENIPPASSPPITG</sequence>
<evidence type="ECO:0000256" key="3">
    <source>
        <dbReference type="ARBA" id="ARBA00022588"/>
    </source>
</evidence>
<evidence type="ECO:0000313" key="16">
    <source>
        <dbReference type="EMBL" id="KAJ8358830.1"/>
    </source>
</evidence>
<keyword evidence="17" id="KW-1185">Reference proteome</keyword>
<keyword evidence="7" id="KW-0677">Repeat</keyword>
<comment type="caution">
    <text evidence="16">The sequence shown here is derived from an EMBL/GenBank/DDBJ whole genome shotgun (WGS) entry which is preliminary data.</text>
</comment>
<feature type="transmembrane region" description="Helical" evidence="14">
    <location>
        <begin position="371"/>
        <end position="387"/>
    </location>
</feature>
<evidence type="ECO:0000256" key="4">
    <source>
        <dbReference type="ARBA" id="ARBA00022614"/>
    </source>
</evidence>
<accession>A0A9Q1IZ16</accession>
<dbReference type="GO" id="GO:0002224">
    <property type="term" value="P:toll-like receptor signaling pathway"/>
    <property type="evidence" value="ECO:0007669"/>
    <property type="project" value="TreeGrafter"/>
</dbReference>
<dbReference type="Pfam" id="PF13855">
    <property type="entry name" value="LRR_8"/>
    <property type="match status" value="2"/>
</dbReference>
<feature type="domain" description="TIR" evidence="15">
    <location>
        <begin position="399"/>
        <end position="509"/>
    </location>
</feature>
<dbReference type="PROSITE" id="PS51450">
    <property type="entry name" value="LRR"/>
    <property type="match status" value="1"/>
</dbReference>
<evidence type="ECO:0000256" key="7">
    <source>
        <dbReference type="ARBA" id="ARBA00022737"/>
    </source>
</evidence>
<proteinExistence type="inferred from homology"/>
<dbReference type="GO" id="GO:0045087">
    <property type="term" value="P:innate immune response"/>
    <property type="evidence" value="ECO:0007669"/>
    <property type="project" value="UniProtKB-KW"/>
</dbReference>
<dbReference type="PANTHER" id="PTHR24365">
    <property type="entry name" value="TOLL-LIKE RECEPTOR"/>
    <property type="match status" value="1"/>
</dbReference>
<dbReference type="EMBL" id="JAINUF010000005">
    <property type="protein sequence ID" value="KAJ8358830.1"/>
    <property type="molecule type" value="Genomic_DNA"/>
</dbReference>
<dbReference type="Gene3D" id="3.80.10.10">
    <property type="entry name" value="Ribonuclease Inhibitor"/>
    <property type="match status" value="2"/>
</dbReference>
<dbReference type="Pfam" id="PF00560">
    <property type="entry name" value="LRR_1"/>
    <property type="match status" value="1"/>
</dbReference>
<dbReference type="Pfam" id="PF01582">
    <property type="entry name" value="TIR"/>
    <property type="match status" value="1"/>
</dbReference>
<dbReference type="AlphaFoldDB" id="A0A9Q1IZ16"/>
<dbReference type="InterPro" id="IPR001611">
    <property type="entry name" value="Leu-rich_rpt"/>
</dbReference>
<keyword evidence="5 14" id="KW-0812">Transmembrane</keyword>
<evidence type="ECO:0000256" key="10">
    <source>
        <dbReference type="ARBA" id="ARBA00023136"/>
    </source>
</evidence>
<keyword evidence="6" id="KW-0732">Signal</keyword>
<evidence type="ECO:0000256" key="12">
    <source>
        <dbReference type="ARBA" id="ARBA00023180"/>
    </source>
</evidence>
<evidence type="ECO:0000256" key="11">
    <source>
        <dbReference type="ARBA" id="ARBA00023170"/>
    </source>
</evidence>
<dbReference type="SMART" id="SM00082">
    <property type="entry name" value="LRRCT"/>
    <property type="match status" value="1"/>
</dbReference>
<dbReference type="Proteomes" id="UP001152622">
    <property type="component" value="Chromosome 5"/>
</dbReference>
<keyword evidence="4" id="KW-0433">Leucine-rich repeat</keyword>
<evidence type="ECO:0000313" key="17">
    <source>
        <dbReference type="Proteomes" id="UP001152622"/>
    </source>
</evidence>
<dbReference type="FunFam" id="3.40.50.10140:FF:000001">
    <property type="entry name" value="Toll-like receptor 2"/>
    <property type="match status" value="1"/>
</dbReference>
<evidence type="ECO:0000256" key="8">
    <source>
        <dbReference type="ARBA" id="ARBA00022859"/>
    </source>
</evidence>
<dbReference type="OrthoDB" id="1421090at2759"/>
<keyword evidence="3" id="KW-0399">Innate immunity</keyword>
<gene>
    <name evidence="16" type="ORF">SKAU_G00153550</name>
</gene>
<feature type="transmembrane region" description="Helical" evidence="14">
    <location>
        <begin position="346"/>
        <end position="365"/>
    </location>
</feature>
<evidence type="ECO:0000256" key="13">
    <source>
        <dbReference type="ARBA" id="ARBA00023198"/>
    </source>
</evidence>
<evidence type="ECO:0000256" key="14">
    <source>
        <dbReference type="SAM" id="Phobius"/>
    </source>
</evidence>
<dbReference type="SMART" id="SM00369">
    <property type="entry name" value="LRR_TYP"/>
    <property type="match status" value="6"/>
</dbReference>
<dbReference type="InterPro" id="IPR000483">
    <property type="entry name" value="Cys-rich_flank_reg_C"/>
</dbReference>
<reference evidence="16" key="1">
    <citation type="journal article" date="2023" name="Science">
        <title>Genome structures resolve the early diversification of teleost fishes.</title>
        <authorList>
            <person name="Parey E."/>
            <person name="Louis A."/>
            <person name="Montfort J."/>
            <person name="Bouchez O."/>
            <person name="Roques C."/>
            <person name="Iampietro C."/>
            <person name="Lluch J."/>
            <person name="Castinel A."/>
            <person name="Donnadieu C."/>
            <person name="Desvignes T."/>
            <person name="Floi Bucao C."/>
            <person name="Jouanno E."/>
            <person name="Wen M."/>
            <person name="Mejri S."/>
            <person name="Dirks R."/>
            <person name="Jansen H."/>
            <person name="Henkel C."/>
            <person name="Chen W.J."/>
            <person name="Zahm M."/>
            <person name="Cabau C."/>
            <person name="Klopp C."/>
            <person name="Thompson A.W."/>
            <person name="Robinson-Rechavi M."/>
            <person name="Braasch I."/>
            <person name="Lecointre G."/>
            <person name="Bobe J."/>
            <person name="Postlethwait J.H."/>
            <person name="Berthelot C."/>
            <person name="Roest Crollius H."/>
            <person name="Guiguen Y."/>
        </authorList>
    </citation>
    <scope>NUCLEOTIDE SEQUENCE</scope>
    <source>
        <strain evidence="16">WJC10195</strain>
    </source>
</reference>
<dbReference type="PANTHER" id="PTHR24365:SF522">
    <property type="entry name" value="LOW QUALITY PROTEIN: TOLL-LIKE RECEPTOR 13-RELATED"/>
    <property type="match status" value="1"/>
</dbReference>
<evidence type="ECO:0000259" key="15">
    <source>
        <dbReference type="PROSITE" id="PS50104"/>
    </source>
</evidence>
<evidence type="ECO:0000256" key="9">
    <source>
        <dbReference type="ARBA" id="ARBA00022989"/>
    </source>
</evidence>
<keyword evidence="12" id="KW-0325">Glycoprotein</keyword>
<keyword evidence="9 14" id="KW-1133">Transmembrane helix</keyword>
<evidence type="ECO:0000256" key="2">
    <source>
        <dbReference type="ARBA" id="ARBA00009634"/>
    </source>
</evidence>
<keyword evidence="13" id="KW-0395">Inflammatory response</keyword>
<keyword evidence="10 14" id="KW-0472">Membrane</keyword>
<dbReference type="SUPFAM" id="SSF52058">
    <property type="entry name" value="L domain-like"/>
    <property type="match status" value="1"/>
</dbReference>
<evidence type="ECO:0000256" key="6">
    <source>
        <dbReference type="ARBA" id="ARBA00022729"/>
    </source>
</evidence>
<dbReference type="GO" id="GO:0038023">
    <property type="term" value="F:signaling receptor activity"/>
    <property type="evidence" value="ECO:0007669"/>
    <property type="project" value="TreeGrafter"/>
</dbReference>
<keyword evidence="11" id="KW-0675">Receptor</keyword>
<dbReference type="GO" id="GO:0006954">
    <property type="term" value="P:inflammatory response"/>
    <property type="evidence" value="ECO:0007669"/>
    <property type="project" value="UniProtKB-KW"/>
</dbReference>
<dbReference type="SMART" id="SM00255">
    <property type="entry name" value="TIR"/>
    <property type="match status" value="1"/>
</dbReference>